<gene>
    <name evidence="5" type="ORF">HMPREF1544_03781</name>
</gene>
<dbReference type="STRING" id="1220926.S2JLR1"/>
<dbReference type="OMA" id="PLCKFEI"/>
<evidence type="ECO:0000259" key="4">
    <source>
        <dbReference type="PROSITE" id="PS50089"/>
    </source>
</evidence>
<feature type="transmembrane region" description="Helical" evidence="3">
    <location>
        <begin position="56"/>
        <end position="76"/>
    </location>
</feature>
<accession>S2JLR1</accession>
<reference evidence="6" key="1">
    <citation type="submission" date="2013-05" db="EMBL/GenBank/DDBJ databases">
        <title>The Genome sequence of Mucor circinelloides f. circinelloides 1006PhL.</title>
        <authorList>
            <consortium name="The Broad Institute Genomics Platform"/>
            <person name="Cuomo C."/>
            <person name="Earl A."/>
            <person name="Findley K."/>
            <person name="Lee S.C."/>
            <person name="Walker B."/>
            <person name="Young S."/>
            <person name="Zeng Q."/>
            <person name="Gargeya S."/>
            <person name="Fitzgerald M."/>
            <person name="Haas B."/>
            <person name="Abouelleil A."/>
            <person name="Allen A.W."/>
            <person name="Alvarado L."/>
            <person name="Arachchi H.M."/>
            <person name="Berlin A.M."/>
            <person name="Chapman S.B."/>
            <person name="Gainer-Dewar J."/>
            <person name="Goldberg J."/>
            <person name="Griggs A."/>
            <person name="Gujja S."/>
            <person name="Hansen M."/>
            <person name="Howarth C."/>
            <person name="Imamovic A."/>
            <person name="Ireland A."/>
            <person name="Larimer J."/>
            <person name="McCowan C."/>
            <person name="Murphy C."/>
            <person name="Pearson M."/>
            <person name="Poon T.W."/>
            <person name="Priest M."/>
            <person name="Roberts A."/>
            <person name="Saif S."/>
            <person name="Shea T."/>
            <person name="Sisk P."/>
            <person name="Sykes S."/>
            <person name="Wortman J."/>
            <person name="Nusbaum C."/>
            <person name="Birren B."/>
        </authorList>
    </citation>
    <scope>NUCLEOTIDE SEQUENCE [LARGE SCALE GENOMIC DNA]</scope>
    <source>
        <strain evidence="6">1006PhL</strain>
    </source>
</reference>
<dbReference type="EMBL" id="KE123935">
    <property type="protein sequence ID" value="EPB89412.1"/>
    <property type="molecule type" value="Genomic_DNA"/>
</dbReference>
<keyword evidence="3" id="KW-0472">Membrane</keyword>
<feature type="transmembrane region" description="Helical" evidence="3">
    <location>
        <begin position="200"/>
        <end position="233"/>
    </location>
</feature>
<name>S2JLR1_MUCC1</name>
<feature type="region of interest" description="Disordered" evidence="2">
    <location>
        <begin position="393"/>
        <end position="414"/>
    </location>
</feature>
<evidence type="ECO:0000313" key="5">
    <source>
        <dbReference type="EMBL" id="EPB89412.1"/>
    </source>
</evidence>
<dbReference type="SUPFAM" id="SSF57850">
    <property type="entry name" value="RING/U-box"/>
    <property type="match status" value="1"/>
</dbReference>
<evidence type="ECO:0000256" key="2">
    <source>
        <dbReference type="SAM" id="MobiDB-lite"/>
    </source>
</evidence>
<dbReference type="PANTHER" id="PTHR46225">
    <property type="entry name" value="C3H4 TYPE ZINC FINGER PROTEIN"/>
    <property type="match status" value="1"/>
</dbReference>
<feature type="compositionally biased region" description="Acidic residues" evidence="2">
    <location>
        <begin position="399"/>
        <end position="414"/>
    </location>
</feature>
<dbReference type="Pfam" id="PF13639">
    <property type="entry name" value="zf-RING_2"/>
    <property type="match status" value="1"/>
</dbReference>
<keyword evidence="6" id="KW-1185">Reference proteome</keyword>
<dbReference type="InterPro" id="IPR001841">
    <property type="entry name" value="Znf_RING"/>
</dbReference>
<evidence type="ECO:0000256" key="1">
    <source>
        <dbReference type="PROSITE-ProRule" id="PRU00175"/>
    </source>
</evidence>
<protein>
    <recommendedName>
        <fullName evidence="4">RING-type domain-containing protein</fullName>
    </recommendedName>
</protein>
<sequence length="414" mass="46490">MEQSSSNTAALTTNHEVNDTTAAATATEAPSPSTIAATITILVIGSNSGISCGKPLQLYLIIFVARVGLSLPLSIYQHLFTPRNQRRNNRRVRRRGSRRRRRRHNESRQDTSTVPATTEATGSSATDISPQNDNHSQQEIGNNQHAEDEAHHNQGRPASLISGWTDRVKSLLDLFAILWFIVGNYLIFSPSDCPTTAAPYYYTILTWVLVGYLILLIPLLACGAVIFCLPCVLVALRTFSINVTNVMVGGTKEEIAEIPVFKYKASTHADTTEDTTTPHTSENSNDTTTNRTTFTTTTTKKPNFIRRIMKRPSYHNHPDQQKQHAHLDTITIPRAEDAVCSICLGEYETDELICKLWQVFFFCAMCQHHYHKDCVQEWLALNSKCPLCKRDFRGKDYVGDSDESDTDDDEEEQY</sequence>
<keyword evidence="1" id="KW-0862">Zinc</keyword>
<feature type="compositionally biased region" description="Polar residues" evidence="2">
    <location>
        <begin position="110"/>
        <end position="144"/>
    </location>
</feature>
<dbReference type="InParanoid" id="S2JLR1"/>
<dbReference type="AlphaFoldDB" id="S2JLR1"/>
<feature type="compositionally biased region" description="Basic residues" evidence="2">
    <location>
        <begin position="86"/>
        <end position="105"/>
    </location>
</feature>
<evidence type="ECO:0000256" key="3">
    <source>
        <dbReference type="SAM" id="Phobius"/>
    </source>
</evidence>
<keyword evidence="3" id="KW-0812">Transmembrane</keyword>
<dbReference type="GO" id="GO:0008270">
    <property type="term" value="F:zinc ion binding"/>
    <property type="evidence" value="ECO:0007669"/>
    <property type="project" value="UniProtKB-KW"/>
</dbReference>
<evidence type="ECO:0000313" key="6">
    <source>
        <dbReference type="Proteomes" id="UP000014254"/>
    </source>
</evidence>
<dbReference type="eggNOG" id="KOG0800">
    <property type="taxonomic scope" value="Eukaryota"/>
</dbReference>
<feature type="domain" description="RING-type" evidence="4">
    <location>
        <begin position="340"/>
        <end position="389"/>
    </location>
</feature>
<feature type="transmembrane region" description="Helical" evidence="3">
    <location>
        <begin position="171"/>
        <end position="188"/>
    </location>
</feature>
<proteinExistence type="predicted"/>
<organism evidence="5 6">
    <name type="scientific">Mucor circinelloides f. circinelloides (strain 1006PhL)</name>
    <name type="common">Mucormycosis agent</name>
    <name type="synonym">Calyptromyces circinelloides</name>
    <dbReference type="NCBI Taxonomy" id="1220926"/>
    <lineage>
        <taxon>Eukaryota</taxon>
        <taxon>Fungi</taxon>
        <taxon>Fungi incertae sedis</taxon>
        <taxon>Mucoromycota</taxon>
        <taxon>Mucoromycotina</taxon>
        <taxon>Mucoromycetes</taxon>
        <taxon>Mucorales</taxon>
        <taxon>Mucorineae</taxon>
        <taxon>Mucoraceae</taxon>
        <taxon>Mucor</taxon>
    </lineage>
</organism>
<feature type="region of interest" description="Disordered" evidence="2">
    <location>
        <begin position="269"/>
        <end position="297"/>
    </location>
</feature>
<dbReference type="PROSITE" id="PS50089">
    <property type="entry name" value="ZF_RING_2"/>
    <property type="match status" value="1"/>
</dbReference>
<keyword evidence="1" id="KW-0479">Metal-binding</keyword>
<feature type="region of interest" description="Disordered" evidence="2">
    <location>
        <begin position="86"/>
        <end position="152"/>
    </location>
</feature>
<dbReference type="VEuPathDB" id="FungiDB:HMPREF1544_03781"/>
<dbReference type="Gene3D" id="3.30.40.10">
    <property type="entry name" value="Zinc/RING finger domain, C3HC4 (zinc finger)"/>
    <property type="match status" value="1"/>
</dbReference>
<dbReference type="PANTHER" id="PTHR46225:SF19">
    <property type="entry name" value="RING-TYPE DOMAIN-CONTAINING PROTEIN"/>
    <property type="match status" value="1"/>
</dbReference>
<keyword evidence="3" id="KW-1133">Transmembrane helix</keyword>
<dbReference type="InterPro" id="IPR013083">
    <property type="entry name" value="Znf_RING/FYVE/PHD"/>
</dbReference>
<dbReference type="OrthoDB" id="8062037at2759"/>
<keyword evidence="1" id="KW-0863">Zinc-finger</keyword>
<dbReference type="Proteomes" id="UP000014254">
    <property type="component" value="Unassembled WGS sequence"/>
</dbReference>